<dbReference type="WBParaSite" id="TCNE_0001578001-mRNA-1">
    <property type="protein sequence ID" value="TCNE_0001578001-mRNA-1"/>
    <property type="gene ID" value="TCNE_0001578001"/>
</dbReference>
<keyword evidence="2" id="KW-1185">Reference proteome</keyword>
<protein>
    <submittedName>
        <fullName evidence="3">TonB-dependent receptor</fullName>
    </submittedName>
</protein>
<proteinExistence type="predicted"/>
<evidence type="ECO:0000313" key="3">
    <source>
        <dbReference type="WBParaSite" id="TCNE_0001578001-mRNA-1"/>
    </source>
</evidence>
<reference evidence="1 2" key="2">
    <citation type="submission" date="2018-11" db="EMBL/GenBank/DDBJ databases">
        <authorList>
            <consortium name="Pathogen Informatics"/>
        </authorList>
    </citation>
    <scope>NUCLEOTIDE SEQUENCE [LARGE SCALE GENOMIC DNA]</scope>
</reference>
<dbReference type="AlphaFoldDB" id="A0A183V4V9"/>
<dbReference type="EMBL" id="UYWY01023089">
    <property type="protein sequence ID" value="VDM47100.1"/>
    <property type="molecule type" value="Genomic_DNA"/>
</dbReference>
<evidence type="ECO:0000313" key="2">
    <source>
        <dbReference type="Proteomes" id="UP000050794"/>
    </source>
</evidence>
<accession>A0A183V4V9</accession>
<gene>
    <name evidence="1" type="ORF">TCNE_LOCUS15779</name>
</gene>
<organism evidence="2 3">
    <name type="scientific">Toxocara canis</name>
    <name type="common">Canine roundworm</name>
    <dbReference type="NCBI Taxonomy" id="6265"/>
    <lineage>
        <taxon>Eukaryota</taxon>
        <taxon>Metazoa</taxon>
        <taxon>Ecdysozoa</taxon>
        <taxon>Nematoda</taxon>
        <taxon>Chromadorea</taxon>
        <taxon>Rhabditida</taxon>
        <taxon>Spirurina</taxon>
        <taxon>Ascaridomorpha</taxon>
        <taxon>Ascaridoidea</taxon>
        <taxon>Toxocaridae</taxon>
        <taxon>Toxocara</taxon>
    </lineage>
</organism>
<evidence type="ECO:0000313" key="1">
    <source>
        <dbReference type="EMBL" id="VDM47100.1"/>
    </source>
</evidence>
<reference evidence="3" key="1">
    <citation type="submission" date="2016-06" db="UniProtKB">
        <authorList>
            <consortium name="WormBaseParasite"/>
        </authorList>
    </citation>
    <scope>IDENTIFICATION</scope>
</reference>
<name>A0A183V4V9_TOXCA</name>
<sequence>MRPLATVSYDGRVYGSIVRTGGVAWQKYLGWKRFMAEIAMAKVSVEELPNGESSYDRRAPLPKYSATQSIASTYMY</sequence>
<dbReference type="Proteomes" id="UP000050794">
    <property type="component" value="Unassembled WGS sequence"/>
</dbReference>